<dbReference type="CDD" id="cd07246">
    <property type="entry name" value="VOC_like"/>
    <property type="match status" value="1"/>
</dbReference>
<evidence type="ECO:0000259" key="1">
    <source>
        <dbReference type="PROSITE" id="PS51819"/>
    </source>
</evidence>
<dbReference type="eggNOG" id="COG2764">
    <property type="taxonomic scope" value="Bacteria"/>
</dbReference>
<dbReference type="AlphaFoldDB" id="K2P8D8"/>
<dbReference type="PANTHER" id="PTHR34109:SF1">
    <property type="entry name" value="VOC DOMAIN-CONTAINING PROTEIN"/>
    <property type="match status" value="1"/>
</dbReference>
<dbReference type="PROSITE" id="PS51819">
    <property type="entry name" value="VOC"/>
    <property type="match status" value="1"/>
</dbReference>
<keyword evidence="2" id="KW-0560">Oxidoreductase</keyword>
<dbReference type="SUPFAM" id="SSF54593">
    <property type="entry name" value="Glyoxalase/Bleomycin resistance protein/Dihydroxybiphenyl dioxygenase"/>
    <property type="match status" value="1"/>
</dbReference>
<dbReference type="Gene3D" id="3.10.180.10">
    <property type="entry name" value="2,3-Dihydroxybiphenyl 1,2-Dioxygenase, domain 1"/>
    <property type="match status" value="1"/>
</dbReference>
<name>K2P8D8_9HYPH</name>
<evidence type="ECO:0000313" key="3">
    <source>
        <dbReference type="Proteomes" id="UP000007374"/>
    </source>
</evidence>
<dbReference type="OrthoDB" id="9806868at2"/>
<dbReference type="PATRIC" id="fig|1231190.3.peg.1192"/>
<evidence type="ECO:0000313" key="2">
    <source>
        <dbReference type="EMBL" id="EKF43496.1"/>
    </source>
</evidence>
<dbReference type="InterPro" id="IPR037523">
    <property type="entry name" value="VOC_core"/>
</dbReference>
<dbReference type="GO" id="GO:0051213">
    <property type="term" value="F:dioxygenase activity"/>
    <property type="evidence" value="ECO:0007669"/>
    <property type="project" value="UniProtKB-KW"/>
</dbReference>
<dbReference type="InterPro" id="IPR004360">
    <property type="entry name" value="Glyas_Fos-R_dOase_dom"/>
</dbReference>
<dbReference type="Pfam" id="PF00903">
    <property type="entry name" value="Glyoxalase"/>
    <property type="match status" value="1"/>
</dbReference>
<keyword evidence="3" id="KW-1185">Reference proteome</keyword>
<dbReference type="STRING" id="721133.SAMN05216176_101169"/>
<dbReference type="Proteomes" id="UP000007374">
    <property type="component" value="Unassembled WGS sequence"/>
</dbReference>
<gene>
    <name evidence="2" type="ORF">NA8A_05673</name>
</gene>
<reference evidence="2 3" key="1">
    <citation type="journal article" date="2012" name="J. Bacteriol.">
        <title>Genome Sequence of Nitratireductor indicus Type Strain C115.</title>
        <authorList>
            <person name="Lai Q."/>
            <person name="Li G."/>
            <person name="Yu Z."/>
            <person name="Shao Z."/>
        </authorList>
    </citation>
    <scope>NUCLEOTIDE SEQUENCE [LARGE SCALE GENOMIC DNA]</scope>
    <source>
        <strain evidence="2 3">C115</strain>
    </source>
</reference>
<feature type="domain" description="VOC" evidence="1">
    <location>
        <begin position="14"/>
        <end position="138"/>
    </location>
</feature>
<keyword evidence="2" id="KW-0223">Dioxygenase</keyword>
<protein>
    <submittedName>
        <fullName evidence="2">Glyoxalase/bleomycin resistance protein/dioxygenase</fullName>
    </submittedName>
</protein>
<comment type="caution">
    <text evidence="2">The sequence shown here is derived from an EMBL/GenBank/DDBJ whole genome shotgun (WGS) entry which is preliminary data.</text>
</comment>
<proteinExistence type="predicted"/>
<dbReference type="InterPro" id="IPR029068">
    <property type="entry name" value="Glyas_Bleomycin-R_OHBP_Dase"/>
</dbReference>
<dbReference type="EMBL" id="AMSI01000003">
    <property type="protein sequence ID" value="EKF43496.1"/>
    <property type="molecule type" value="Genomic_DNA"/>
</dbReference>
<dbReference type="PANTHER" id="PTHR34109">
    <property type="entry name" value="BNAUNNG04460D PROTEIN-RELATED"/>
    <property type="match status" value="1"/>
</dbReference>
<organism evidence="2 3">
    <name type="scientific">Nitratireductor indicus C115</name>
    <dbReference type="NCBI Taxonomy" id="1231190"/>
    <lineage>
        <taxon>Bacteria</taxon>
        <taxon>Pseudomonadati</taxon>
        <taxon>Pseudomonadota</taxon>
        <taxon>Alphaproteobacteria</taxon>
        <taxon>Hyphomicrobiales</taxon>
        <taxon>Phyllobacteriaceae</taxon>
        <taxon>Nitratireductor</taxon>
    </lineage>
</organism>
<sequence length="138" mass="15591">MSQMQADTLEMPQVKGGVVPYLMVDGASRAARFYEEAFGAREVFRQPEDDQGRTMHIHLYIHEASIMLCDPYPEYGQPAVTPQGFTLTLTLGEEVDSWWARAIGAGVEVLVPLEKAFWGDRYGEVRDPFGFRWAFVGK</sequence>
<dbReference type="RefSeq" id="WP_009449690.1">
    <property type="nucleotide sequence ID" value="NZ_AMSI01000003.1"/>
</dbReference>
<accession>K2P8D8</accession>